<feature type="domain" description="TonB-dependent receptor plug" evidence="2">
    <location>
        <begin position="155"/>
        <end position="211"/>
    </location>
</feature>
<dbReference type="InterPro" id="IPR008969">
    <property type="entry name" value="CarboxyPept-like_regulatory"/>
</dbReference>
<sequence>MKINKLYRLFTLLCLAVFCFGGIATAQTKGTEIKATVIDKEGNPLSGVTIFAPLGVQSTTDVNGQFQITVPNNEAVVIEKKGYESKFIDVFDINGDITLEKSPFLASEDDEIKMGIITKDRRDIIGAVSSINTKDRLTYDNTQWVRDYINGLTLGVRGSDNIRGLGSAVFVIDGVFGRDPNILNMEEVEQITVLKDANAVALYGSQGRNGVIIINTKRGKVNRKEVKVNVRSGVKVPMALPNYLGSAQYMELFNEAFFNDGGVLGNQPFSNEIIENTKSGINKYKYPDVDFYSNDYIQSFVSNTSIITEFSGGGDKSQYYVNLGWNTEQDWVKTNPDANAGSNRFNVRGNIDFKVNDWITSSLDGIAIITSNKSALTNLLSAGTTFKPNSYSPLLPVNLVDTTGNPELAALLASAGKYGGMLLGSTQQFGNDAPIANIIAGGYQNNVFRATQFNNAINFDLSRITKGLSAKTYLSFDFYDSYRLFNQNDYRVYEPTWADDRIVGLTPYGDPDLKDLTENVSSNGFISRLGFYGLVNYQNNITENSSINTTFLGYYNSQKSDGVIQTNIDSHLGFQITYDFKKKIFADFSGAYTHSIKLPEGNRNGLSPTLGLAYVLSEDSFLKDSKFVNYLKLKATGGIIKSDVGIDGYYLYDENYSQGSNFTWADGNSNRKQNLSQGANPDMGFEERIDLNVGLETYLMNSLWLEFNYFNTELDKQLTFLNDKYPSYYNTFRPYDNFNKNLYTGFELGMNFNKTFNDFSVGIGANILYSQTEAVKRSETNEFDYQNRVGRELSTIFGLVDEGFYSQADFDGNGNLNTGLPVPNFGAVQPGDIKYRDQNGDSIIDNDDNVAIGQSSSPWTYGVNLNLKYKAFNLFILATGQTGGDGNKLSNSFNNYYGVNGNDKYSEVVLGRWTPATAATATFPRLSSQTNQNNFKTSTFWLYDTSFFEISRAQLTYEFTDDLCNKIGLDDFSINLSGTNLFEVAKNKDIRQLTIGGTPQSRAYTLGLRMSF</sequence>
<dbReference type="Proteomes" id="UP001597011">
    <property type="component" value="Unassembled WGS sequence"/>
</dbReference>
<accession>A0ABW3BSZ4</accession>
<dbReference type="Gene3D" id="2.170.130.10">
    <property type="entry name" value="TonB-dependent receptor, plug domain"/>
    <property type="match status" value="1"/>
</dbReference>
<evidence type="ECO:0000313" key="3">
    <source>
        <dbReference type="EMBL" id="MFD0835632.1"/>
    </source>
</evidence>
<evidence type="ECO:0000259" key="2">
    <source>
        <dbReference type="Pfam" id="PF07715"/>
    </source>
</evidence>
<feature type="signal peptide" evidence="1">
    <location>
        <begin position="1"/>
        <end position="26"/>
    </location>
</feature>
<dbReference type="Pfam" id="PF07715">
    <property type="entry name" value="Plug"/>
    <property type="match status" value="1"/>
</dbReference>
<organism evidence="3 4">
    <name type="scientific">Mariniflexile aquimaris</name>
    <dbReference type="NCBI Taxonomy" id="881009"/>
    <lineage>
        <taxon>Bacteria</taxon>
        <taxon>Pseudomonadati</taxon>
        <taxon>Bacteroidota</taxon>
        <taxon>Flavobacteriia</taxon>
        <taxon>Flavobacteriales</taxon>
        <taxon>Flavobacteriaceae</taxon>
        <taxon>Mariniflexile</taxon>
    </lineage>
</organism>
<dbReference type="EMBL" id="JBHTIB010000008">
    <property type="protein sequence ID" value="MFD0835632.1"/>
    <property type="molecule type" value="Genomic_DNA"/>
</dbReference>
<evidence type="ECO:0000256" key="1">
    <source>
        <dbReference type="SAM" id="SignalP"/>
    </source>
</evidence>
<evidence type="ECO:0000313" key="4">
    <source>
        <dbReference type="Proteomes" id="UP001597011"/>
    </source>
</evidence>
<keyword evidence="4" id="KW-1185">Reference proteome</keyword>
<dbReference type="InterPro" id="IPR012910">
    <property type="entry name" value="Plug_dom"/>
</dbReference>
<gene>
    <name evidence="3" type="ORF">ACFQ0I_07660</name>
</gene>
<protein>
    <submittedName>
        <fullName evidence="3">SusC/RagA family TonB-linked outer membrane protein</fullName>
    </submittedName>
</protein>
<comment type="caution">
    <text evidence="3">The sequence shown here is derived from an EMBL/GenBank/DDBJ whole genome shotgun (WGS) entry which is preliminary data.</text>
</comment>
<dbReference type="InterPro" id="IPR023996">
    <property type="entry name" value="TonB-dep_OMP_SusC/RagA"/>
</dbReference>
<dbReference type="InterPro" id="IPR023997">
    <property type="entry name" value="TonB-dep_OMP_SusC/RagA_CS"/>
</dbReference>
<dbReference type="InterPro" id="IPR037066">
    <property type="entry name" value="Plug_dom_sf"/>
</dbReference>
<keyword evidence="1" id="KW-0732">Signal</keyword>
<dbReference type="NCBIfam" id="TIGR04056">
    <property type="entry name" value="OMP_RagA_SusC"/>
    <property type="match status" value="1"/>
</dbReference>
<dbReference type="SUPFAM" id="SSF56935">
    <property type="entry name" value="Porins"/>
    <property type="match status" value="1"/>
</dbReference>
<dbReference type="RefSeq" id="WP_379940925.1">
    <property type="nucleotide sequence ID" value="NZ_JBHTIB010000008.1"/>
</dbReference>
<reference evidence="4" key="1">
    <citation type="journal article" date="2019" name="Int. J. Syst. Evol. Microbiol.">
        <title>The Global Catalogue of Microorganisms (GCM) 10K type strain sequencing project: providing services to taxonomists for standard genome sequencing and annotation.</title>
        <authorList>
            <consortium name="The Broad Institute Genomics Platform"/>
            <consortium name="The Broad Institute Genome Sequencing Center for Infectious Disease"/>
            <person name="Wu L."/>
            <person name="Ma J."/>
        </authorList>
    </citation>
    <scope>NUCLEOTIDE SEQUENCE [LARGE SCALE GENOMIC DNA]</scope>
    <source>
        <strain evidence="4">CCUG 60529</strain>
    </source>
</reference>
<proteinExistence type="predicted"/>
<name>A0ABW3BSZ4_9FLAO</name>
<dbReference type="NCBIfam" id="TIGR04057">
    <property type="entry name" value="SusC_RagA_signa"/>
    <property type="match status" value="1"/>
</dbReference>
<feature type="chain" id="PRO_5047265706" evidence="1">
    <location>
        <begin position="27"/>
        <end position="1012"/>
    </location>
</feature>
<dbReference type="SUPFAM" id="SSF49464">
    <property type="entry name" value="Carboxypeptidase regulatory domain-like"/>
    <property type="match status" value="1"/>
</dbReference>